<reference evidence="2 3" key="1">
    <citation type="submission" date="2017-04" db="EMBL/GenBank/DDBJ databases">
        <authorList>
            <person name="Afonso C.L."/>
            <person name="Miller P.J."/>
            <person name="Scott M.A."/>
            <person name="Spackman E."/>
            <person name="Goraichik I."/>
            <person name="Dimitrov K.M."/>
            <person name="Suarez D.L."/>
            <person name="Swayne D.E."/>
        </authorList>
    </citation>
    <scope>NUCLEOTIDE SEQUENCE [LARGE SCALE GENOMIC DNA]</scope>
    <source>
        <strain evidence="2 3">CGMCC 1.12644</strain>
    </source>
</reference>
<feature type="transmembrane region" description="Helical" evidence="1">
    <location>
        <begin position="46"/>
        <end position="71"/>
    </location>
</feature>
<dbReference type="EMBL" id="FWYD01000031">
    <property type="protein sequence ID" value="SMD10109.1"/>
    <property type="molecule type" value="Genomic_DNA"/>
</dbReference>
<protein>
    <submittedName>
        <fullName evidence="2">Uncharacterized protein</fullName>
    </submittedName>
</protein>
<evidence type="ECO:0000313" key="2">
    <source>
        <dbReference type="EMBL" id="SMD10109.1"/>
    </source>
</evidence>
<dbReference type="AlphaFoldDB" id="A0A1W2EK51"/>
<gene>
    <name evidence="2" type="ORF">SAMN06295998_13128</name>
</gene>
<sequence length="79" mass="8352">MGAFYTDFAICQDPLRIMAIGRDGAVMARIAPVQCRLVQFDAHRRLPFATGTAGAATSVAGALIVLISSILSVSWDNLA</sequence>
<dbReference type="STRING" id="1387277.SAMN06295998_13128"/>
<keyword evidence="1" id="KW-0812">Transmembrane</keyword>
<dbReference type="Proteomes" id="UP000192330">
    <property type="component" value="Unassembled WGS sequence"/>
</dbReference>
<keyword evidence="3" id="KW-1185">Reference proteome</keyword>
<keyword evidence="1" id="KW-1133">Transmembrane helix</keyword>
<name>A0A1W2EK51_9RHOB</name>
<proteinExistence type="predicted"/>
<keyword evidence="1" id="KW-0472">Membrane</keyword>
<evidence type="ECO:0000256" key="1">
    <source>
        <dbReference type="SAM" id="Phobius"/>
    </source>
</evidence>
<accession>A0A1W2EK51</accession>
<evidence type="ECO:0000313" key="3">
    <source>
        <dbReference type="Proteomes" id="UP000192330"/>
    </source>
</evidence>
<organism evidence="2 3">
    <name type="scientific">Primorskyibacter flagellatus</name>
    <dbReference type="NCBI Taxonomy" id="1387277"/>
    <lineage>
        <taxon>Bacteria</taxon>
        <taxon>Pseudomonadati</taxon>
        <taxon>Pseudomonadota</taxon>
        <taxon>Alphaproteobacteria</taxon>
        <taxon>Rhodobacterales</taxon>
        <taxon>Roseobacteraceae</taxon>
        <taxon>Primorskyibacter</taxon>
    </lineage>
</organism>